<dbReference type="GO" id="GO:0003700">
    <property type="term" value="F:DNA-binding transcription factor activity"/>
    <property type="evidence" value="ECO:0007669"/>
    <property type="project" value="TreeGrafter"/>
</dbReference>
<protein>
    <submittedName>
        <fullName evidence="15">Uncharacterized protein</fullName>
    </submittedName>
</protein>
<evidence type="ECO:0000256" key="1">
    <source>
        <dbReference type="ARBA" id="ARBA00004123"/>
    </source>
</evidence>
<accession>A0A8K0CNW2</accession>
<dbReference type="PANTHER" id="PTHR24390:SF235">
    <property type="entry name" value="GH09339P-RELATED"/>
    <property type="match status" value="1"/>
</dbReference>
<dbReference type="PROSITE" id="PS51915">
    <property type="entry name" value="ZAD"/>
    <property type="match status" value="1"/>
</dbReference>
<feature type="domain" description="C2H2-type" evidence="13">
    <location>
        <begin position="205"/>
        <end position="232"/>
    </location>
</feature>
<keyword evidence="9" id="KW-0804">Transcription</keyword>
<keyword evidence="3 12" id="KW-0479">Metal-binding</keyword>
<dbReference type="Pfam" id="PF00096">
    <property type="entry name" value="zf-C2H2"/>
    <property type="match status" value="4"/>
</dbReference>
<dbReference type="SMART" id="SM00355">
    <property type="entry name" value="ZnF_C2H2"/>
    <property type="match status" value="6"/>
</dbReference>
<feature type="domain" description="C2H2-type" evidence="13">
    <location>
        <begin position="304"/>
        <end position="331"/>
    </location>
</feature>
<proteinExistence type="inferred from homology"/>
<dbReference type="PROSITE" id="PS00028">
    <property type="entry name" value="ZINC_FINGER_C2H2_1"/>
    <property type="match status" value="5"/>
</dbReference>
<keyword evidence="7" id="KW-0805">Transcription regulation</keyword>
<evidence type="ECO:0000259" key="13">
    <source>
        <dbReference type="PROSITE" id="PS50157"/>
    </source>
</evidence>
<keyword evidence="5 11" id="KW-0863">Zinc-finger</keyword>
<feature type="binding site" evidence="12">
    <location>
        <position position="31"/>
    </location>
    <ligand>
        <name>Zn(2+)</name>
        <dbReference type="ChEBI" id="CHEBI:29105"/>
    </ligand>
</feature>
<dbReference type="Gene3D" id="3.40.1800.20">
    <property type="match status" value="1"/>
</dbReference>
<comment type="similarity">
    <text evidence="2">Belongs to the krueppel C2H2-type zinc-finger protein family.</text>
</comment>
<dbReference type="PROSITE" id="PS50157">
    <property type="entry name" value="ZINC_FINGER_C2H2_2"/>
    <property type="match status" value="6"/>
</dbReference>
<dbReference type="AlphaFoldDB" id="A0A8K0CNW2"/>
<evidence type="ECO:0000256" key="5">
    <source>
        <dbReference type="ARBA" id="ARBA00022771"/>
    </source>
</evidence>
<evidence type="ECO:0000256" key="12">
    <source>
        <dbReference type="PROSITE-ProRule" id="PRU01263"/>
    </source>
</evidence>
<dbReference type="EMBL" id="VTPC01077639">
    <property type="protein sequence ID" value="KAF2888401.1"/>
    <property type="molecule type" value="Genomic_DNA"/>
</dbReference>
<sequence length="406" mass="45907">MVSIAKNSSLIFELPSDDLSTTVFNKICTACLKSTETAILLEITYKSVNLYEIFKTCASVQVEKNDNLPQNICESCVQLLLQLYEFKQQCQQSDLLLRIVLNQEKDSVQNSEKLHTGIVKEGIRDNKELVSEGMAKNHKEADGEFIEKIVDNNDISSVMLVEDTATFIEQTVTNKKEEKPVKGSFIQAVKLHEHKRIHTYSAPPFICSYCGKSFSWLASHKNHLLRHLIENGKTDKLNSLDGDEPNGLYKCNVCNRFLTSRKTLYTHMQTHGEKTFLCSWRGKAFVSSTGLYCHSKVHTGVKSYMCTKCNKGFSNSTSLKSHMYKHTGEKPFVCKVCSKAFTHPNHCRAHMKTHSGEKPFSCMYCGKSFGTKGNLTVHIRTHTGETPHICDICNRGFYDSSSTKKH</sequence>
<evidence type="ECO:0000256" key="6">
    <source>
        <dbReference type="ARBA" id="ARBA00022833"/>
    </source>
</evidence>
<dbReference type="FunFam" id="3.30.160.60:FF:001480">
    <property type="entry name" value="Si:cabz01071911.3"/>
    <property type="match status" value="1"/>
</dbReference>
<dbReference type="FunFam" id="3.30.160.60:FF:000624">
    <property type="entry name" value="zinc finger protein 697"/>
    <property type="match status" value="1"/>
</dbReference>
<dbReference type="Gene3D" id="3.30.160.60">
    <property type="entry name" value="Classic Zinc Finger"/>
    <property type="match status" value="6"/>
</dbReference>
<evidence type="ECO:0000256" key="9">
    <source>
        <dbReference type="ARBA" id="ARBA00023163"/>
    </source>
</evidence>
<dbReference type="GO" id="GO:0005634">
    <property type="term" value="C:nucleus"/>
    <property type="evidence" value="ECO:0007669"/>
    <property type="project" value="UniProtKB-SubCell"/>
</dbReference>
<dbReference type="PANTHER" id="PTHR24390">
    <property type="entry name" value="ZINC FINGER PROTEIN"/>
    <property type="match status" value="1"/>
</dbReference>
<dbReference type="Pfam" id="PF07776">
    <property type="entry name" value="zf-AD"/>
    <property type="match status" value="1"/>
</dbReference>
<feature type="domain" description="C2H2-type" evidence="13">
    <location>
        <begin position="360"/>
        <end position="387"/>
    </location>
</feature>
<feature type="domain" description="C2H2-type" evidence="13">
    <location>
        <begin position="249"/>
        <end position="276"/>
    </location>
</feature>
<dbReference type="SUPFAM" id="SSF57716">
    <property type="entry name" value="Glucocorticoid receptor-like (DNA-binding domain)"/>
    <property type="match status" value="1"/>
</dbReference>
<evidence type="ECO:0000313" key="16">
    <source>
        <dbReference type="Proteomes" id="UP000801492"/>
    </source>
</evidence>
<evidence type="ECO:0000313" key="15">
    <source>
        <dbReference type="EMBL" id="KAF2888401.1"/>
    </source>
</evidence>
<dbReference type="Proteomes" id="UP000801492">
    <property type="component" value="Unassembled WGS sequence"/>
</dbReference>
<dbReference type="FunFam" id="3.30.160.60:FF:000184">
    <property type="entry name" value="Zinc finger protein 333"/>
    <property type="match status" value="1"/>
</dbReference>
<keyword evidence="10" id="KW-0539">Nucleus</keyword>
<keyword evidence="4" id="KW-0677">Repeat</keyword>
<evidence type="ECO:0000256" key="7">
    <source>
        <dbReference type="ARBA" id="ARBA00023015"/>
    </source>
</evidence>
<keyword evidence="6 12" id="KW-0862">Zinc</keyword>
<name>A0A8K0CNW2_IGNLU</name>
<gene>
    <name evidence="15" type="ORF">ILUMI_17771</name>
</gene>
<feature type="binding site" evidence="12">
    <location>
        <position position="73"/>
    </location>
    <ligand>
        <name>Zn(2+)</name>
        <dbReference type="ChEBI" id="CHEBI:29105"/>
    </ligand>
</feature>
<feature type="domain" description="C2H2-type" evidence="13">
    <location>
        <begin position="276"/>
        <end position="303"/>
    </location>
</feature>
<organism evidence="15 16">
    <name type="scientific">Ignelater luminosus</name>
    <name type="common">Cucubano</name>
    <name type="synonym">Pyrophorus luminosus</name>
    <dbReference type="NCBI Taxonomy" id="2038154"/>
    <lineage>
        <taxon>Eukaryota</taxon>
        <taxon>Metazoa</taxon>
        <taxon>Ecdysozoa</taxon>
        <taxon>Arthropoda</taxon>
        <taxon>Hexapoda</taxon>
        <taxon>Insecta</taxon>
        <taxon>Pterygota</taxon>
        <taxon>Neoptera</taxon>
        <taxon>Endopterygota</taxon>
        <taxon>Coleoptera</taxon>
        <taxon>Polyphaga</taxon>
        <taxon>Elateriformia</taxon>
        <taxon>Elateroidea</taxon>
        <taxon>Elateridae</taxon>
        <taxon>Agrypninae</taxon>
        <taxon>Pyrophorini</taxon>
        <taxon>Ignelater</taxon>
    </lineage>
</organism>
<keyword evidence="16" id="KW-1185">Reference proteome</keyword>
<dbReference type="GO" id="GO:0006357">
    <property type="term" value="P:regulation of transcription by RNA polymerase II"/>
    <property type="evidence" value="ECO:0007669"/>
    <property type="project" value="TreeGrafter"/>
</dbReference>
<evidence type="ECO:0000256" key="8">
    <source>
        <dbReference type="ARBA" id="ARBA00023125"/>
    </source>
</evidence>
<evidence type="ECO:0000256" key="2">
    <source>
        <dbReference type="ARBA" id="ARBA00006991"/>
    </source>
</evidence>
<comment type="subcellular location">
    <subcellularLocation>
        <location evidence="1">Nucleus</location>
    </subcellularLocation>
</comment>
<dbReference type="SUPFAM" id="SSF57667">
    <property type="entry name" value="beta-beta-alpha zinc fingers"/>
    <property type="match status" value="4"/>
</dbReference>
<evidence type="ECO:0000256" key="11">
    <source>
        <dbReference type="PROSITE-ProRule" id="PRU00042"/>
    </source>
</evidence>
<dbReference type="InterPro" id="IPR012934">
    <property type="entry name" value="Znf_AD"/>
</dbReference>
<dbReference type="OrthoDB" id="1095242at2759"/>
<dbReference type="GO" id="GO:0000978">
    <property type="term" value="F:RNA polymerase II cis-regulatory region sequence-specific DNA binding"/>
    <property type="evidence" value="ECO:0007669"/>
    <property type="project" value="TreeGrafter"/>
</dbReference>
<comment type="caution">
    <text evidence="15">The sequence shown here is derived from an EMBL/GenBank/DDBJ whole genome shotgun (WGS) entry which is preliminary data.</text>
</comment>
<feature type="binding site" evidence="12">
    <location>
        <position position="76"/>
    </location>
    <ligand>
        <name>Zn(2+)</name>
        <dbReference type="ChEBI" id="CHEBI:29105"/>
    </ligand>
</feature>
<dbReference type="InterPro" id="IPR013087">
    <property type="entry name" value="Znf_C2H2_type"/>
</dbReference>
<feature type="domain" description="ZAD" evidence="14">
    <location>
        <begin position="26"/>
        <end position="100"/>
    </location>
</feature>
<feature type="domain" description="C2H2-type" evidence="13">
    <location>
        <begin position="332"/>
        <end position="359"/>
    </location>
</feature>
<evidence type="ECO:0000256" key="4">
    <source>
        <dbReference type="ARBA" id="ARBA00022737"/>
    </source>
</evidence>
<dbReference type="SMART" id="SM00868">
    <property type="entry name" value="zf-AD"/>
    <property type="match status" value="1"/>
</dbReference>
<evidence type="ECO:0000256" key="3">
    <source>
        <dbReference type="ARBA" id="ARBA00022723"/>
    </source>
</evidence>
<feature type="binding site" evidence="12">
    <location>
        <position position="28"/>
    </location>
    <ligand>
        <name>Zn(2+)</name>
        <dbReference type="ChEBI" id="CHEBI:29105"/>
    </ligand>
</feature>
<dbReference type="InterPro" id="IPR036236">
    <property type="entry name" value="Znf_C2H2_sf"/>
</dbReference>
<evidence type="ECO:0000259" key="14">
    <source>
        <dbReference type="PROSITE" id="PS51915"/>
    </source>
</evidence>
<dbReference type="GO" id="GO:0008270">
    <property type="term" value="F:zinc ion binding"/>
    <property type="evidence" value="ECO:0007669"/>
    <property type="project" value="UniProtKB-UniRule"/>
</dbReference>
<evidence type="ECO:0000256" key="10">
    <source>
        <dbReference type="ARBA" id="ARBA00023242"/>
    </source>
</evidence>
<keyword evidence="8" id="KW-0238">DNA-binding</keyword>
<reference evidence="15" key="1">
    <citation type="submission" date="2019-08" db="EMBL/GenBank/DDBJ databases">
        <title>The genome of the North American firefly Photinus pyralis.</title>
        <authorList>
            <consortium name="Photinus pyralis genome working group"/>
            <person name="Fallon T.R."/>
            <person name="Sander Lower S.E."/>
            <person name="Weng J.-K."/>
        </authorList>
    </citation>
    <scope>NUCLEOTIDE SEQUENCE</scope>
    <source>
        <strain evidence="15">TRF0915ILg1</strain>
        <tissue evidence="15">Whole body</tissue>
    </source>
</reference>